<dbReference type="InterPro" id="IPR001750">
    <property type="entry name" value="ND/Mrp_TM"/>
</dbReference>
<dbReference type="InterPro" id="IPR003918">
    <property type="entry name" value="NADH_UbQ_OxRdtase"/>
</dbReference>
<dbReference type="InterPro" id="IPR010227">
    <property type="entry name" value="NADH_Q_OxRdtase_chainM/4"/>
</dbReference>
<accession>A0A932M104</accession>
<feature type="transmembrane region" description="Helical" evidence="8">
    <location>
        <begin position="12"/>
        <end position="33"/>
    </location>
</feature>
<dbReference type="Proteomes" id="UP000741360">
    <property type="component" value="Unassembled WGS sequence"/>
</dbReference>
<dbReference type="Pfam" id="PF00361">
    <property type="entry name" value="Proton_antipo_M"/>
    <property type="match status" value="1"/>
</dbReference>
<gene>
    <name evidence="10" type="ORF">HYY65_09900</name>
</gene>
<feature type="transmembrane region" description="Helical" evidence="8">
    <location>
        <begin position="182"/>
        <end position="200"/>
    </location>
</feature>
<comment type="similarity">
    <text evidence="2">Belongs to the complex I subunit 4 family.</text>
</comment>
<feature type="transmembrane region" description="Helical" evidence="8">
    <location>
        <begin position="59"/>
        <end position="81"/>
    </location>
</feature>
<evidence type="ECO:0000256" key="2">
    <source>
        <dbReference type="ARBA" id="ARBA00009025"/>
    </source>
</evidence>
<dbReference type="PANTHER" id="PTHR43507:SF1">
    <property type="entry name" value="NADH-UBIQUINONE OXIDOREDUCTASE CHAIN 4"/>
    <property type="match status" value="1"/>
</dbReference>
<keyword evidence="4 8" id="KW-1133">Transmembrane helix</keyword>
<comment type="subcellular location">
    <subcellularLocation>
        <location evidence="1">Endomembrane system</location>
        <topology evidence="1">Multi-pass membrane protein</topology>
    </subcellularLocation>
    <subcellularLocation>
        <location evidence="6">Membrane</location>
        <topology evidence="6">Multi-pass membrane protein</topology>
    </subcellularLocation>
</comment>
<comment type="caution">
    <text evidence="10">The sequence shown here is derived from an EMBL/GenBank/DDBJ whole genome shotgun (WGS) entry which is preliminary data.</text>
</comment>
<dbReference type="EMBL" id="JACPSX010000188">
    <property type="protein sequence ID" value="MBI3015352.1"/>
    <property type="molecule type" value="Genomic_DNA"/>
</dbReference>
<dbReference type="AlphaFoldDB" id="A0A932M104"/>
<dbReference type="GO" id="GO:0008137">
    <property type="term" value="F:NADH dehydrogenase (ubiquinone) activity"/>
    <property type="evidence" value="ECO:0007669"/>
    <property type="project" value="InterPro"/>
</dbReference>
<feature type="transmembrane region" description="Helical" evidence="8">
    <location>
        <begin position="93"/>
        <end position="116"/>
    </location>
</feature>
<protein>
    <submittedName>
        <fullName evidence="10">NADH-quinone oxidoreductase subunit M</fullName>
    </submittedName>
</protein>
<organism evidence="10 11">
    <name type="scientific">Tectimicrobiota bacterium</name>
    <dbReference type="NCBI Taxonomy" id="2528274"/>
    <lineage>
        <taxon>Bacteria</taxon>
        <taxon>Pseudomonadati</taxon>
        <taxon>Nitrospinota/Tectimicrobiota group</taxon>
        <taxon>Candidatus Tectimicrobiota</taxon>
    </lineage>
</organism>
<feature type="transmembrane region" description="Helical" evidence="8">
    <location>
        <begin position="220"/>
        <end position="243"/>
    </location>
</feature>
<evidence type="ECO:0000256" key="6">
    <source>
        <dbReference type="RuleBase" id="RU000320"/>
    </source>
</evidence>
<dbReference type="GO" id="GO:0048039">
    <property type="term" value="F:ubiquinone binding"/>
    <property type="evidence" value="ECO:0007669"/>
    <property type="project" value="TreeGrafter"/>
</dbReference>
<feature type="transmembrane region" description="Helical" evidence="8">
    <location>
        <begin position="122"/>
        <end position="144"/>
    </location>
</feature>
<dbReference type="GO" id="GO:0003954">
    <property type="term" value="F:NADH dehydrogenase activity"/>
    <property type="evidence" value="ECO:0007669"/>
    <property type="project" value="TreeGrafter"/>
</dbReference>
<feature type="transmembrane region" description="Helical" evidence="8">
    <location>
        <begin position="255"/>
        <end position="277"/>
    </location>
</feature>
<dbReference type="NCBIfam" id="TIGR01972">
    <property type="entry name" value="NDH_I_M"/>
    <property type="match status" value="1"/>
</dbReference>
<feature type="transmembrane region" description="Helical" evidence="8">
    <location>
        <begin position="298"/>
        <end position="317"/>
    </location>
</feature>
<evidence type="ECO:0000256" key="4">
    <source>
        <dbReference type="ARBA" id="ARBA00022989"/>
    </source>
</evidence>
<evidence type="ECO:0000313" key="11">
    <source>
        <dbReference type="Proteomes" id="UP000741360"/>
    </source>
</evidence>
<feature type="region of interest" description="Disordered" evidence="7">
    <location>
        <begin position="346"/>
        <end position="378"/>
    </location>
</feature>
<dbReference type="GO" id="GO:0042773">
    <property type="term" value="P:ATP synthesis coupled electron transport"/>
    <property type="evidence" value="ECO:0007669"/>
    <property type="project" value="InterPro"/>
</dbReference>
<feature type="domain" description="NADH:quinone oxidoreductase/Mrp antiporter transmembrane" evidence="9">
    <location>
        <begin position="8"/>
        <end position="266"/>
    </location>
</feature>
<feature type="transmembrane region" description="Helical" evidence="8">
    <location>
        <begin position="151"/>
        <end position="170"/>
    </location>
</feature>
<dbReference type="GO" id="GO:0016020">
    <property type="term" value="C:membrane"/>
    <property type="evidence" value="ECO:0007669"/>
    <property type="project" value="UniProtKB-SubCell"/>
</dbReference>
<dbReference type="GO" id="GO:0012505">
    <property type="term" value="C:endomembrane system"/>
    <property type="evidence" value="ECO:0007669"/>
    <property type="project" value="UniProtKB-SubCell"/>
</dbReference>
<keyword evidence="3 6" id="KW-0812">Transmembrane</keyword>
<evidence type="ECO:0000256" key="1">
    <source>
        <dbReference type="ARBA" id="ARBA00004127"/>
    </source>
</evidence>
<reference evidence="10" key="1">
    <citation type="submission" date="2020-07" db="EMBL/GenBank/DDBJ databases">
        <title>Huge and variable diversity of episymbiotic CPR bacteria and DPANN archaea in groundwater ecosystems.</title>
        <authorList>
            <person name="He C.Y."/>
            <person name="Keren R."/>
            <person name="Whittaker M."/>
            <person name="Farag I.F."/>
            <person name="Doudna J."/>
            <person name="Cate J.H.D."/>
            <person name="Banfield J.F."/>
        </authorList>
    </citation>
    <scope>NUCLEOTIDE SEQUENCE</scope>
    <source>
        <strain evidence="10">NC_groundwater_717_Ag_S-0.2um_59_8</strain>
    </source>
</reference>
<proteinExistence type="inferred from homology"/>
<dbReference type="PANTHER" id="PTHR43507">
    <property type="entry name" value="NADH-UBIQUINONE OXIDOREDUCTASE CHAIN 4"/>
    <property type="match status" value="1"/>
</dbReference>
<dbReference type="GO" id="GO:0015990">
    <property type="term" value="P:electron transport coupled proton transport"/>
    <property type="evidence" value="ECO:0007669"/>
    <property type="project" value="TreeGrafter"/>
</dbReference>
<evidence type="ECO:0000256" key="5">
    <source>
        <dbReference type="ARBA" id="ARBA00023136"/>
    </source>
</evidence>
<sequence length="378" mass="41215">WGAAPGAERRRAAYAFLVYTVVGSLPMFLAILARLEYAGTVLGEWSAPWGLFRCRVESLLFFAFLLAFAVKLPVWPLHAWLPDAHTEAPTAGSVILAGVLLKMGGYGFLRFNLAMFPEASRYFVPLMVILGIVAIIYGALVCLAQGDMKRLIAFSSVSHMGFVILGMFVLNEQGLLGSLLYMINHGLSTGALFLIVGILYERRHTRMIADFGGLSKQLPVFAVFFAIAMLSSIGLPGLNGFIGEFLVVVGAFKSSMLYAILAVSGIILGAAYMLWLFQRTMFGTLDKEENRTLKDCNVREVFYMLPLVVFMFWIGLYPKPFLQVMEPSVRQLAARYQVAPVTPAAALQPPSGGGPGVVKEAPAGEPVGEQPSTREVGR</sequence>
<evidence type="ECO:0000256" key="3">
    <source>
        <dbReference type="ARBA" id="ARBA00022692"/>
    </source>
</evidence>
<evidence type="ECO:0000259" key="9">
    <source>
        <dbReference type="Pfam" id="PF00361"/>
    </source>
</evidence>
<evidence type="ECO:0000256" key="8">
    <source>
        <dbReference type="SAM" id="Phobius"/>
    </source>
</evidence>
<evidence type="ECO:0000256" key="7">
    <source>
        <dbReference type="SAM" id="MobiDB-lite"/>
    </source>
</evidence>
<feature type="non-terminal residue" evidence="10">
    <location>
        <position position="1"/>
    </location>
</feature>
<keyword evidence="5 8" id="KW-0472">Membrane</keyword>
<dbReference type="PRINTS" id="PR01437">
    <property type="entry name" value="NUOXDRDTASE4"/>
</dbReference>
<name>A0A932M104_UNCTE</name>
<evidence type="ECO:0000313" key="10">
    <source>
        <dbReference type="EMBL" id="MBI3015352.1"/>
    </source>
</evidence>